<dbReference type="Pfam" id="PF00005">
    <property type="entry name" value="ABC_tran"/>
    <property type="match status" value="1"/>
</dbReference>
<evidence type="ECO:0000259" key="6">
    <source>
        <dbReference type="PROSITE" id="PS50893"/>
    </source>
</evidence>
<reference evidence="8" key="1">
    <citation type="submission" date="2020-05" db="EMBL/GenBank/DDBJ databases">
        <authorList>
            <person name="Chiriac C."/>
            <person name="Salcher M."/>
            <person name="Ghai R."/>
            <person name="Kavagutti S V."/>
        </authorList>
    </citation>
    <scope>NUCLEOTIDE SEQUENCE</scope>
</reference>
<gene>
    <name evidence="7" type="ORF">UFOPK2837_00407</name>
    <name evidence="8" type="ORF">UFOPK4065_00511</name>
</gene>
<dbReference type="GO" id="GO:0016887">
    <property type="term" value="F:ATP hydrolysis activity"/>
    <property type="evidence" value="ECO:0007669"/>
    <property type="project" value="InterPro"/>
</dbReference>
<keyword evidence="5" id="KW-0029">Amino-acid transport</keyword>
<dbReference type="GO" id="GO:0015658">
    <property type="term" value="F:branched-chain amino acid transmembrane transporter activity"/>
    <property type="evidence" value="ECO:0007669"/>
    <property type="project" value="TreeGrafter"/>
</dbReference>
<dbReference type="InterPro" id="IPR003593">
    <property type="entry name" value="AAA+_ATPase"/>
</dbReference>
<accession>A0A6J7PI19</accession>
<evidence type="ECO:0000256" key="2">
    <source>
        <dbReference type="ARBA" id="ARBA00022448"/>
    </source>
</evidence>
<protein>
    <submittedName>
        <fullName evidence="8">Unannotated protein</fullName>
    </submittedName>
</protein>
<comment type="similarity">
    <text evidence="1">Belongs to the ABC transporter superfamily.</text>
</comment>
<dbReference type="InterPro" id="IPR017871">
    <property type="entry name" value="ABC_transporter-like_CS"/>
</dbReference>
<evidence type="ECO:0000256" key="5">
    <source>
        <dbReference type="ARBA" id="ARBA00022970"/>
    </source>
</evidence>
<dbReference type="PROSITE" id="PS00211">
    <property type="entry name" value="ABC_TRANSPORTER_1"/>
    <property type="match status" value="1"/>
</dbReference>
<dbReference type="PANTHER" id="PTHR43820">
    <property type="entry name" value="HIGH-AFFINITY BRANCHED-CHAIN AMINO ACID TRANSPORT ATP-BINDING PROTEIN LIVF"/>
    <property type="match status" value="1"/>
</dbReference>
<dbReference type="SMART" id="SM00382">
    <property type="entry name" value="AAA"/>
    <property type="match status" value="1"/>
</dbReference>
<dbReference type="PANTHER" id="PTHR43820:SF4">
    <property type="entry name" value="HIGH-AFFINITY BRANCHED-CHAIN AMINO ACID TRANSPORT ATP-BINDING PROTEIN LIVF"/>
    <property type="match status" value="1"/>
</dbReference>
<dbReference type="InterPro" id="IPR052156">
    <property type="entry name" value="BCAA_Transport_ATP-bd_LivF"/>
</dbReference>
<keyword evidence="2" id="KW-0813">Transport</keyword>
<dbReference type="EMBL" id="CAFBPE010000028">
    <property type="protein sequence ID" value="CAB5004065.1"/>
    <property type="molecule type" value="Genomic_DNA"/>
</dbReference>
<dbReference type="Gene3D" id="3.40.50.300">
    <property type="entry name" value="P-loop containing nucleotide triphosphate hydrolases"/>
    <property type="match status" value="1"/>
</dbReference>
<dbReference type="InterPro" id="IPR027417">
    <property type="entry name" value="P-loop_NTPase"/>
</dbReference>
<dbReference type="GO" id="GO:0005524">
    <property type="term" value="F:ATP binding"/>
    <property type="evidence" value="ECO:0007669"/>
    <property type="project" value="UniProtKB-KW"/>
</dbReference>
<sequence>MAKTKGENILEVRNLVSGYGRIETLHGINMDVPTGGITAIIGPNGSGKSSLLKSVSGLIKTWSGSVALDGKDITNFAAHKLVTEGMTMVPQGRVVFPQLSVEENLRINAFTVKSRELVQTRLEEVYEFLPILSERRKQFAGNLSGGEQVMLSIAKVLMQKPKLLLLDEPSLGLSPKIVDFVYDRIQQLAKNGVDVLVVEQNTKKALSIAEHVVVLVLGNVRFEGAPKVLEQEVDLGRLFLEGRIAE</sequence>
<name>A0A6J7PI19_9ZZZZ</name>
<evidence type="ECO:0000256" key="1">
    <source>
        <dbReference type="ARBA" id="ARBA00005417"/>
    </source>
</evidence>
<dbReference type="SUPFAM" id="SSF52540">
    <property type="entry name" value="P-loop containing nucleoside triphosphate hydrolases"/>
    <property type="match status" value="1"/>
</dbReference>
<dbReference type="AlphaFoldDB" id="A0A6J7PI19"/>
<feature type="domain" description="ABC transporter" evidence="6">
    <location>
        <begin position="10"/>
        <end position="242"/>
    </location>
</feature>
<dbReference type="GO" id="GO:0015807">
    <property type="term" value="P:L-amino acid transport"/>
    <property type="evidence" value="ECO:0007669"/>
    <property type="project" value="TreeGrafter"/>
</dbReference>
<evidence type="ECO:0000313" key="8">
    <source>
        <dbReference type="EMBL" id="CAB5004065.1"/>
    </source>
</evidence>
<organism evidence="8">
    <name type="scientific">freshwater metagenome</name>
    <dbReference type="NCBI Taxonomy" id="449393"/>
    <lineage>
        <taxon>unclassified sequences</taxon>
        <taxon>metagenomes</taxon>
        <taxon>ecological metagenomes</taxon>
    </lineage>
</organism>
<proteinExistence type="inferred from homology"/>
<evidence type="ECO:0000256" key="4">
    <source>
        <dbReference type="ARBA" id="ARBA00022840"/>
    </source>
</evidence>
<evidence type="ECO:0000313" key="7">
    <source>
        <dbReference type="EMBL" id="CAB4747720.1"/>
    </source>
</evidence>
<dbReference type="CDD" id="cd03224">
    <property type="entry name" value="ABC_TM1139_LivF_branched"/>
    <property type="match status" value="1"/>
</dbReference>
<dbReference type="EMBL" id="CAEZZF010000020">
    <property type="protein sequence ID" value="CAB4747720.1"/>
    <property type="molecule type" value="Genomic_DNA"/>
</dbReference>
<dbReference type="PROSITE" id="PS50893">
    <property type="entry name" value="ABC_TRANSPORTER_2"/>
    <property type="match status" value="1"/>
</dbReference>
<dbReference type="InterPro" id="IPR003439">
    <property type="entry name" value="ABC_transporter-like_ATP-bd"/>
</dbReference>
<keyword evidence="3" id="KW-0547">Nucleotide-binding</keyword>
<evidence type="ECO:0000256" key="3">
    <source>
        <dbReference type="ARBA" id="ARBA00022741"/>
    </source>
</evidence>
<keyword evidence="4" id="KW-0067">ATP-binding</keyword>